<keyword evidence="1" id="KW-0175">Coiled coil</keyword>
<dbReference type="PANTHER" id="PTHR11505">
    <property type="entry name" value="L1 TRANSPOSABLE ELEMENT-RELATED"/>
    <property type="match status" value="1"/>
</dbReference>
<reference evidence="2" key="2">
    <citation type="submission" date="2025-09" db="UniProtKB">
        <authorList>
            <consortium name="Ensembl"/>
        </authorList>
    </citation>
    <scope>IDENTIFICATION</scope>
</reference>
<dbReference type="InParanoid" id="A0A3Q1G7Q7"/>
<accession>A0A3Q1G7Q7</accession>
<reference evidence="2" key="1">
    <citation type="submission" date="2025-08" db="UniProtKB">
        <authorList>
            <consortium name="Ensembl"/>
        </authorList>
    </citation>
    <scope>IDENTIFICATION</scope>
</reference>
<evidence type="ECO:0000313" key="2">
    <source>
        <dbReference type="Ensembl" id="ENSAPOP00000026611.1"/>
    </source>
</evidence>
<proteinExistence type="predicted"/>
<sequence length="218" mass="25330">IYRMMKSKNLREGALGCSGGVQTELETRVSANEDDIEDARKRVATMEKIITQLKDKTDYLENRSRRSNVRIVNVPEQAEGRDAVGFLEKFIPQILGGENFTAPVTLERAHRIGKKTDRPRPLIAKFLNFREKEKVLRLARSKGEIMYENKKISFYPDYSADLQRRRDEFLQVKRLLREKEVECALIYPAKLRIKHQGNIKFFSTPAEVQKFVEELPGE</sequence>
<protein>
    <recommendedName>
        <fullName evidence="4">L1 transposable element RRM domain-containing protein</fullName>
    </recommendedName>
</protein>
<evidence type="ECO:0000313" key="3">
    <source>
        <dbReference type="Proteomes" id="UP000257200"/>
    </source>
</evidence>
<dbReference type="Gene3D" id="3.30.70.1820">
    <property type="entry name" value="L1 transposable element, RRM domain"/>
    <property type="match status" value="1"/>
</dbReference>
<dbReference type="InterPro" id="IPR004244">
    <property type="entry name" value="Transposase_22"/>
</dbReference>
<dbReference type="Ensembl" id="ENSAPOT00000003258.1">
    <property type="protein sequence ID" value="ENSAPOP00000026611.1"/>
    <property type="gene ID" value="ENSAPOG00000010558.1"/>
</dbReference>
<keyword evidence="3" id="KW-1185">Reference proteome</keyword>
<dbReference type="Gene3D" id="3.30.250.20">
    <property type="entry name" value="L1 transposable element, C-terminal domain"/>
    <property type="match status" value="1"/>
</dbReference>
<name>A0A3Q1G7Q7_9TELE</name>
<organism evidence="2 3">
    <name type="scientific">Acanthochromis polyacanthus</name>
    <name type="common">spiny chromis</name>
    <dbReference type="NCBI Taxonomy" id="80966"/>
    <lineage>
        <taxon>Eukaryota</taxon>
        <taxon>Metazoa</taxon>
        <taxon>Chordata</taxon>
        <taxon>Craniata</taxon>
        <taxon>Vertebrata</taxon>
        <taxon>Euteleostomi</taxon>
        <taxon>Actinopterygii</taxon>
        <taxon>Neopterygii</taxon>
        <taxon>Teleostei</taxon>
        <taxon>Neoteleostei</taxon>
        <taxon>Acanthomorphata</taxon>
        <taxon>Ovalentaria</taxon>
        <taxon>Pomacentridae</taxon>
        <taxon>Acanthochromis</taxon>
    </lineage>
</organism>
<dbReference type="GeneTree" id="ENSGT00940000174664"/>
<dbReference type="STRING" id="80966.ENSAPOP00000026611"/>
<feature type="coiled-coil region" evidence="1">
    <location>
        <begin position="22"/>
        <end position="56"/>
    </location>
</feature>
<dbReference type="AlphaFoldDB" id="A0A3Q1G7Q7"/>
<dbReference type="Proteomes" id="UP000257200">
    <property type="component" value="Unplaced"/>
</dbReference>
<evidence type="ECO:0000256" key="1">
    <source>
        <dbReference type="SAM" id="Coils"/>
    </source>
</evidence>
<evidence type="ECO:0008006" key="4">
    <source>
        <dbReference type="Google" id="ProtNLM"/>
    </source>
</evidence>
<dbReference type="InterPro" id="IPR042566">
    <property type="entry name" value="L1_C"/>
</dbReference>